<keyword evidence="2" id="KW-0808">Transferase</keyword>
<sequence>MKRINQLEHEAPGSVNLSPAQIEAIIRILNETVAPASIMLFGSAAKGTFRPDSDLDLAYIPHRHRPGAYERFQIAATLADVVGREVDLVDFEQASPVFRVQIIDGGILLYETDALKRQLLFMRSLKEYAMLNAERSEIIQNRMREGRT</sequence>
<evidence type="ECO:0000313" key="3">
    <source>
        <dbReference type="Proteomes" id="UP000367750"/>
    </source>
</evidence>
<dbReference type="PANTHER" id="PTHR43852">
    <property type="entry name" value="NUCLEOTIDYLTRANSFERASE"/>
    <property type="match status" value="1"/>
</dbReference>
<dbReference type="RefSeq" id="WP_150458015.1">
    <property type="nucleotide sequence ID" value="NZ_VYKK01000012.1"/>
</dbReference>
<organism evidence="2 3">
    <name type="scientific">Paenibacillus spiritus</name>
    <dbReference type="NCBI Taxonomy" id="2496557"/>
    <lineage>
        <taxon>Bacteria</taxon>
        <taxon>Bacillati</taxon>
        <taxon>Bacillota</taxon>
        <taxon>Bacilli</taxon>
        <taxon>Bacillales</taxon>
        <taxon>Paenibacillaceae</taxon>
        <taxon>Paenibacillus</taxon>
    </lineage>
</organism>
<dbReference type="PANTHER" id="PTHR43852:SF2">
    <property type="entry name" value="PROTEIN ADENYLYLTRANSFERASE MNTA"/>
    <property type="match status" value="1"/>
</dbReference>
<dbReference type="InterPro" id="IPR043519">
    <property type="entry name" value="NT_sf"/>
</dbReference>
<dbReference type="NCBIfam" id="NF047752">
    <property type="entry name" value="MntA_antitoxin"/>
    <property type="match status" value="1"/>
</dbReference>
<feature type="domain" description="Polymerase beta nucleotidyltransferase" evidence="1">
    <location>
        <begin position="23"/>
        <end position="113"/>
    </location>
</feature>
<dbReference type="Proteomes" id="UP000367750">
    <property type="component" value="Unassembled WGS sequence"/>
</dbReference>
<name>A0A5J5GBJ5_9BACL</name>
<proteinExistence type="predicted"/>
<evidence type="ECO:0000313" key="2">
    <source>
        <dbReference type="EMBL" id="KAA9004864.1"/>
    </source>
</evidence>
<dbReference type="GO" id="GO:0016740">
    <property type="term" value="F:transferase activity"/>
    <property type="evidence" value="ECO:0007669"/>
    <property type="project" value="UniProtKB-KW"/>
</dbReference>
<evidence type="ECO:0000259" key="1">
    <source>
        <dbReference type="Pfam" id="PF18765"/>
    </source>
</evidence>
<dbReference type="CDD" id="cd05403">
    <property type="entry name" value="NT_KNTase_like"/>
    <property type="match status" value="1"/>
</dbReference>
<keyword evidence="3" id="KW-1185">Reference proteome</keyword>
<comment type="caution">
    <text evidence="2">The sequence shown here is derived from an EMBL/GenBank/DDBJ whole genome shotgun (WGS) entry which is preliminary data.</text>
</comment>
<dbReference type="EMBL" id="VYKK01000012">
    <property type="protein sequence ID" value="KAA9004864.1"/>
    <property type="molecule type" value="Genomic_DNA"/>
</dbReference>
<accession>A0A5J5GBJ5</accession>
<dbReference type="AlphaFoldDB" id="A0A5J5GBJ5"/>
<gene>
    <name evidence="2" type="ORF">F4V43_09530</name>
</gene>
<dbReference type="SUPFAM" id="SSF81301">
    <property type="entry name" value="Nucleotidyltransferase"/>
    <property type="match status" value="1"/>
</dbReference>
<dbReference type="Pfam" id="PF18765">
    <property type="entry name" value="Polbeta"/>
    <property type="match status" value="1"/>
</dbReference>
<reference evidence="2 3" key="1">
    <citation type="submission" date="2019-09" db="EMBL/GenBank/DDBJ databases">
        <title>Bacillus ochoae sp. nov., Paenibacillus whitsoniae sp. nov., Paenibacillus spiritus sp. nov. Isolated from the Mars Exploration Rover during spacecraft assembly.</title>
        <authorList>
            <person name="Seuylemezian A."/>
            <person name="Vaishampayan P."/>
        </authorList>
    </citation>
    <scope>NUCLEOTIDE SEQUENCE [LARGE SCALE GENOMIC DNA]</scope>
    <source>
        <strain evidence="2 3">MER_111</strain>
    </source>
</reference>
<dbReference type="Gene3D" id="3.30.460.10">
    <property type="entry name" value="Beta Polymerase, domain 2"/>
    <property type="match status" value="1"/>
</dbReference>
<dbReference type="InterPro" id="IPR052930">
    <property type="entry name" value="TA_antitoxin_MntA"/>
</dbReference>
<dbReference type="InterPro" id="IPR041633">
    <property type="entry name" value="Polbeta"/>
</dbReference>
<protein>
    <submittedName>
        <fullName evidence="2">Nucleotidyltransferase domain-containing protein</fullName>
    </submittedName>
</protein>
<dbReference type="OrthoDB" id="9816197at2"/>